<evidence type="ECO:0000313" key="2">
    <source>
        <dbReference type="Proteomes" id="UP000256977"/>
    </source>
</evidence>
<dbReference type="SFLD" id="SFLDS00003">
    <property type="entry name" value="Haloacid_Dehalogenase"/>
    <property type="match status" value="1"/>
</dbReference>
<dbReference type="PANTHER" id="PTHR10000">
    <property type="entry name" value="PHOSPHOSERINE PHOSPHATASE"/>
    <property type="match status" value="1"/>
</dbReference>
<dbReference type="Pfam" id="PF08282">
    <property type="entry name" value="Hydrolase_3"/>
    <property type="match status" value="1"/>
</dbReference>
<evidence type="ECO:0008006" key="3">
    <source>
        <dbReference type="Google" id="ProtNLM"/>
    </source>
</evidence>
<dbReference type="Gene3D" id="3.40.50.1000">
    <property type="entry name" value="HAD superfamily/HAD-like"/>
    <property type="match status" value="1"/>
</dbReference>
<dbReference type="InterPro" id="IPR000150">
    <property type="entry name" value="Cof"/>
</dbReference>
<dbReference type="GO" id="GO:0000287">
    <property type="term" value="F:magnesium ion binding"/>
    <property type="evidence" value="ECO:0007669"/>
    <property type="project" value="TreeGrafter"/>
</dbReference>
<dbReference type="SFLD" id="SFLDG01140">
    <property type="entry name" value="C2.B:_Phosphomannomutase_and_P"/>
    <property type="match status" value="1"/>
</dbReference>
<keyword evidence="2" id="KW-1185">Reference proteome</keyword>
<dbReference type="PROSITE" id="PS01228">
    <property type="entry name" value="COF_1"/>
    <property type="match status" value="1"/>
</dbReference>
<dbReference type="GO" id="GO:0016791">
    <property type="term" value="F:phosphatase activity"/>
    <property type="evidence" value="ECO:0007669"/>
    <property type="project" value="TreeGrafter"/>
</dbReference>
<dbReference type="RefSeq" id="WP_116059016.1">
    <property type="nucleotide sequence ID" value="NZ_QRDZ01000002.1"/>
</dbReference>
<dbReference type="GO" id="GO:0005829">
    <property type="term" value="C:cytosol"/>
    <property type="evidence" value="ECO:0007669"/>
    <property type="project" value="TreeGrafter"/>
</dbReference>
<evidence type="ECO:0000313" key="1">
    <source>
        <dbReference type="EMBL" id="RED87608.1"/>
    </source>
</evidence>
<dbReference type="OrthoDB" id="9790031at2"/>
<dbReference type="InterPro" id="IPR036412">
    <property type="entry name" value="HAD-like_sf"/>
</dbReference>
<comment type="caution">
    <text evidence="1">The sequence shown here is derived from an EMBL/GenBank/DDBJ whole genome shotgun (WGS) entry which is preliminary data.</text>
</comment>
<dbReference type="NCBIfam" id="TIGR01484">
    <property type="entry name" value="HAD-SF-IIB"/>
    <property type="match status" value="1"/>
</dbReference>
<dbReference type="InterPro" id="IPR023214">
    <property type="entry name" value="HAD_sf"/>
</dbReference>
<dbReference type="EMBL" id="QRDZ01000002">
    <property type="protein sequence ID" value="RED87608.1"/>
    <property type="molecule type" value="Genomic_DNA"/>
</dbReference>
<dbReference type="Proteomes" id="UP000256977">
    <property type="component" value="Unassembled WGS sequence"/>
</dbReference>
<accession>A0A3D9KN59</accession>
<sequence length="265" mass="29482">MNYRLIALDVDGTLLNDNHELTPRVAAAVREAARQGAEIVICTGRGSTSALGVLRELGLQGTMITHNGASIVDSETREVIHDTAISHELARRYMSFLQERGIHFDLNTAFDLFVEEMNEEAAAMYEHLLAQPIRRSFAQALPEPLVKMSIYAPKSVLDTVEIEWHSWTHELQTIRSGDYFIDVQHPKASKGQALRWLAEQRGIARESILAMGNYYNDMEMLEYAGRGVAMDNSPAEVKAAADEVTVSNNEDGVAVILERLVQTAQ</sequence>
<dbReference type="PANTHER" id="PTHR10000:SF8">
    <property type="entry name" value="HAD SUPERFAMILY HYDROLASE-LIKE, TYPE 3"/>
    <property type="match status" value="1"/>
</dbReference>
<dbReference type="AlphaFoldDB" id="A0A3D9KN59"/>
<reference evidence="1 2" key="1">
    <citation type="submission" date="2018-07" db="EMBL/GenBank/DDBJ databases">
        <title>Genomic Encyclopedia of Type Strains, Phase III (KMG-III): the genomes of soil and plant-associated and newly described type strains.</title>
        <authorList>
            <person name="Whitman W."/>
        </authorList>
    </citation>
    <scope>NUCLEOTIDE SEQUENCE [LARGE SCALE GENOMIC DNA]</scope>
    <source>
        <strain evidence="1 2">CECT 7287</strain>
    </source>
</reference>
<dbReference type="NCBIfam" id="TIGR00099">
    <property type="entry name" value="Cof-subfamily"/>
    <property type="match status" value="1"/>
</dbReference>
<dbReference type="CDD" id="cd07516">
    <property type="entry name" value="HAD_Pase"/>
    <property type="match status" value="1"/>
</dbReference>
<dbReference type="SUPFAM" id="SSF56784">
    <property type="entry name" value="HAD-like"/>
    <property type="match status" value="1"/>
</dbReference>
<dbReference type="Gene3D" id="3.30.1240.10">
    <property type="match status" value="1"/>
</dbReference>
<name>A0A3D9KN59_9BACL</name>
<gene>
    <name evidence="1" type="ORF">DFP98_10286</name>
</gene>
<organism evidence="1 2">
    <name type="scientific">Cohnella phaseoli</name>
    <dbReference type="NCBI Taxonomy" id="456490"/>
    <lineage>
        <taxon>Bacteria</taxon>
        <taxon>Bacillati</taxon>
        <taxon>Bacillota</taxon>
        <taxon>Bacilli</taxon>
        <taxon>Bacillales</taxon>
        <taxon>Paenibacillaceae</taxon>
        <taxon>Cohnella</taxon>
    </lineage>
</organism>
<proteinExistence type="predicted"/>
<protein>
    <recommendedName>
        <fullName evidence="3">Cof subfamily protein (Haloacid dehalogenase superfamily)/HAD superfamily hydrolase (TIGR01484 family)</fullName>
    </recommendedName>
</protein>
<dbReference type="InterPro" id="IPR006379">
    <property type="entry name" value="HAD-SF_hydro_IIB"/>
</dbReference>